<reference evidence="2 3" key="1">
    <citation type="journal article" date="2016" name="Nat. Commun.">
        <title>Thousands of microbial genomes shed light on interconnected biogeochemical processes in an aquifer system.</title>
        <authorList>
            <person name="Anantharaman K."/>
            <person name="Brown C.T."/>
            <person name="Hug L.A."/>
            <person name="Sharon I."/>
            <person name="Castelle C.J."/>
            <person name="Probst A.J."/>
            <person name="Thomas B.C."/>
            <person name="Singh A."/>
            <person name="Wilkins M.J."/>
            <person name="Karaoz U."/>
            <person name="Brodie E.L."/>
            <person name="Williams K.H."/>
            <person name="Hubbard S.S."/>
            <person name="Banfield J.F."/>
        </authorList>
    </citation>
    <scope>NUCLEOTIDE SEQUENCE [LARGE SCALE GENOMIC DNA]</scope>
</reference>
<keyword evidence="1" id="KW-0732">Signal</keyword>
<name>A0A1G2D5K2_9BACT</name>
<dbReference type="Proteomes" id="UP000178099">
    <property type="component" value="Unassembled WGS sequence"/>
</dbReference>
<evidence type="ECO:0000313" key="3">
    <source>
        <dbReference type="Proteomes" id="UP000178099"/>
    </source>
</evidence>
<dbReference type="AlphaFoldDB" id="A0A1G2D5K2"/>
<accession>A0A1G2D5K2</accession>
<feature type="chain" id="PRO_5009582471" evidence="1">
    <location>
        <begin position="24"/>
        <end position="132"/>
    </location>
</feature>
<evidence type="ECO:0000256" key="1">
    <source>
        <dbReference type="SAM" id="SignalP"/>
    </source>
</evidence>
<sequence>MRKLTMILATVAALAFTPVAVNAQGFLFGLVAGGMLFGGSNQYGASGGATILYSADEEKLKATNPLDVRLASTHSCFHANFPRNKTDRSLGELFDELTAGLPKRKRVILQIARVFHSADPQCAAIWFAYIEK</sequence>
<gene>
    <name evidence="2" type="ORF">A3D67_01480</name>
</gene>
<evidence type="ECO:0000313" key="2">
    <source>
        <dbReference type="EMBL" id="OGZ08916.1"/>
    </source>
</evidence>
<organism evidence="2 3">
    <name type="scientific">Candidatus Lloydbacteria bacterium RIFCSPHIGHO2_02_FULL_51_22</name>
    <dbReference type="NCBI Taxonomy" id="1798663"/>
    <lineage>
        <taxon>Bacteria</taxon>
        <taxon>Candidatus Lloydiibacteriota</taxon>
    </lineage>
</organism>
<feature type="signal peptide" evidence="1">
    <location>
        <begin position="1"/>
        <end position="23"/>
    </location>
</feature>
<proteinExistence type="predicted"/>
<comment type="caution">
    <text evidence="2">The sequence shown here is derived from an EMBL/GenBank/DDBJ whole genome shotgun (WGS) entry which is preliminary data.</text>
</comment>
<dbReference type="EMBL" id="MHLN01000055">
    <property type="protein sequence ID" value="OGZ08916.1"/>
    <property type="molecule type" value="Genomic_DNA"/>
</dbReference>
<protein>
    <submittedName>
        <fullName evidence="2">Uncharacterized protein</fullName>
    </submittedName>
</protein>